<protein>
    <submittedName>
        <fullName evidence="3">Uncharacterized protein</fullName>
    </submittedName>
</protein>
<accession>A0A9W9C270</accession>
<feature type="compositionally biased region" description="Polar residues" evidence="1">
    <location>
        <begin position="402"/>
        <end position="425"/>
    </location>
</feature>
<dbReference type="AlphaFoldDB" id="A0A9W9C270"/>
<evidence type="ECO:0000256" key="2">
    <source>
        <dbReference type="SAM" id="Phobius"/>
    </source>
</evidence>
<sequence>MNGTRLLRNSNPQATSAAQAVVNFIYEGVQLPSVLAQYAGFFTGLFTGALGGFALHAYFQRNKCDKAKVKLAIYHVLRVTQGDPQMLLSRIETEVMHLVDEHLTQKETAQVTKAVKRNYINISNISFDEVVHKRVREDYRDVFKERQGPALATAYQQTPRGFLAPTEAELPYQEYVPGPRTASKAICQSPFMTEKCSDSLLEESDEELGLDDNLMVIDKIGPSPSGISHVPDHLFGGSYRRTACLPSCSSAHQSIVVGRADTSVPKVDEKDDGHESEVESTKSVKPAGVTAQAAGGLQVAGRALSPRHAPEFGSYGLDYNGDIYSSSDDEGNVRTSGPLPVVRQCDSEKCSGTQPSPILGSPRPAEDLPAALSLENWSKKPEMEFSSSESEREDSSLATFGVNMSTVPKPEYSSSELGSPGAMTTPSRSPAVSSEPAVAATPLQEENARASTEETGGSQALSPEVSSPSRKRKSTSPSPSLPSKRARTSPSPSPLVDVPNGPSTPTRRASATPTRKRAPLWQGRRYGILRPVHIEQAEQAQPSTPSKKAKKAVTKIPATATRKSPRIEEQKKKKKG</sequence>
<feature type="compositionally biased region" description="Basic and acidic residues" evidence="1">
    <location>
        <begin position="565"/>
        <end position="576"/>
    </location>
</feature>
<reference evidence="3" key="1">
    <citation type="submission" date="2022-10" db="EMBL/GenBank/DDBJ databases">
        <title>Tapping the CABI collections for fungal endophytes: first genome assemblies for Collariella, Neodidymelliopsis, Ascochyta clinopodiicola, Didymella pomorum, Didymosphaeria variabile, Neocosmospora piperis and Neocucurbitaria cava.</title>
        <authorList>
            <person name="Hill R."/>
        </authorList>
    </citation>
    <scope>NUCLEOTIDE SEQUENCE</scope>
    <source>
        <strain evidence="3">IMI 360193</strain>
    </source>
</reference>
<evidence type="ECO:0000313" key="4">
    <source>
        <dbReference type="Proteomes" id="UP001140562"/>
    </source>
</evidence>
<feature type="region of interest" description="Disordered" evidence="1">
    <location>
        <begin position="262"/>
        <end position="290"/>
    </location>
</feature>
<proteinExistence type="predicted"/>
<feature type="compositionally biased region" description="Polar residues" evidence="1">
    <location>
        <begin position="453"/>
        <end position="465"/>
    </location>
</feature>
<evidence type="ECO:0000256" key="1">
    <source>
        <dbReference type="SAM" id="MobiDB-lite"/>
    </source>
</evidence>
<name>A0A9W9C270_9PLEO</name>
<dbReference type="OrthoDB" id="3691606at2759"/>
<evidence type="ECO:0000313" key="3">
    <source>
        <dbReference type="EMBL" id="KAJ4340319.1"/>
    </source>
</evidence>
<feature type="transmembrane region" description="Helical" evidence="2">
    <location>
        <begin position="38"/>
        <end position="59"/>
    </location>
</feature>
<keyword evidence="2" id="KW-0812">Transmembrane</keyword>
<comment type="caution">
    <text evidence="3">The sequence shown here is derived from an EMBL/GenBank/DDBJ whole genome shotgun (WGS) entry which is preliminary data.</text>
</comment>
<feature type="compositionally biased region" description="Basic and acidic residues" evidence="1">
    <location>
        <begin position="266"/>
        <end position="282"/>
    </location>
</feature>
<gene>
    <name evidence="3" type="ORF">N0V87_002611</name>
</gene>
<dbReference type="EMBL" id="JAPEUV010000017">
    <property type="protein sequence ID" value="KAJ4340319.1"/>
    <property type="molecule type" value="Genomic_DNA"/>
</dbReference>
<dbReference type="Proteomes" id="UP001140562">
    <property type="component" value="Unassembled WGS sequence"/>
</dbReference>
<organism evidence="3 4">
    <name type="scientific">Didymella glomerata</name>
    <dbReference type="NCBI Taxonomy" id="749621"/>
    <lineage>
        <taxon>Eukaryota</taxon>
        <taxon>Fungi</taxon>
        <taxon>Dikarya</taxon>
        <taxon>Ascomycota</taxon>
        <taxon>Pezizomycotina</taxon>
        <taxon>Dothideomycetes</taxon>
        <taxon>Pleosporomycetidae</taxon>
        <taxon>Pleosporales</taxon>
        <taxon>Pleosporineae</taxon>
        <taxon>Didymellaceae</taxon>
        <taxon>Didymella</taxon>
    </lineage>
</organism>
<feature type="compositionally biased region" description="Low complexity" evidence="1">
    <location>
        <begin position="426"/>
        <end position="442"/>
    </location>
</feature>
<keyword evidence="4" id="KW-1185">Reference proteome</keyword>
<feature type="region of interest" description="Disordered" evidence="1">
    <location>
        <begin position="345"/>
        <end position="576"/>
    </location>
</feature>
<feature type="compositionally biased region" description="Low complexity" evidence="1">
    <location>
        <begin position="503"/>
        <end position="513"/>
    </location>
</feature>
<feature type="compositionally biased region" description="Basic and acidic residues" evidence="1">
    <location>
        <begin position="377"/>
        <end position="395"/>
    </location>
</feature>
<keyword evidence="2" id="KW-0472">Membrane</keyword>
<keyword evidence="2" id="KW-1133">Transmembrane helix</keyword>